<dbReference type="Pfam" id="PF17283">
    <property type="entry name" value="Zn_ribbon_SprT"/>
    <property type="match status" value="1"/>
</dbReference>
<accession>A0ABV9F6R9</accession>
<dbReference type="EMBL" id="JBHSEP010000002">
    <property type="protein sequence ID" value="MFC4597357.1"/>
    <property type="molecule type" value="Genomic_DNA"/>
</dbReference>
<evidence type="ECO:0000256" key="1">
    <source>
        <dbReference type="ARBA" id="ARBA00022490"/>
    </source>
</evidence>
<comment type="cofactor">
    <cofactor evidence="4">
        <name>Zn(2+)</name>
        <dbReference type="ChEBI" id="CHEBI:29105"/>
    </cofactor>
    <text evidence="4">Binds 1 zinc ion.</text>
</comment>
<gene>
    <name evidence="6" type="ORF">ACFO3S_03840</name>
</gene>
<dbReference type="Pfam" id="PF10263">
    <property type="entry name" value="SprT-like"/>
    <property type="match status" value="1"/>
</dbReference>
<evidence type="ECO:0000259" key="5">
    <source>
        <dbReference type="SMART" id="SM00731"/>
    </source>
</evidence>
<keyword evidence="1 4" id="KW-0963">Cytoplasm</keyword>
<dbReference type="InterPro" id="IPR035240">
    <property type="entry name" value="SprT_Zn_ribbon"/>
</dbReference>
<keyword evidence="7" id="KW-1185">Reference proteome</keyword>
<comment type="similarity">
    <text evidence="4">Belongs to the SprT family.</text>
</comment>
<dbReference type="SMART" id="SM00731">
    <property type="entry name" value="SprT"/>
    <property type="match status" value="1"/>
</dbReference>
<feature type="binding site" evidence="4">
    <location>
        <position position="67"/>
    </location>
    <ligand>
        <name>Zn(2+)</name>
        <dbReference type="ChEBI" id="CHEBI:29105"/>
    </ligand>
</feature>
<proteinExistence type="inferred from homology"/>
<comment type="subcellular location">
    <subcellularLocation>
        <location evidence="4">Cytoplasm</location>
    </subcellularLocation>
</comment>
<evidence type="ECO:0000256" key="2">
    <source>
        <dbReference type="ARBA" id="ARBA00022723"/>
    </source>
</evidence>
<sequence>MNDQELQRWVERVSLAYFDRPFRHKATFNSRLRATGGRYFTKSHDIEISPHQLEAFGVEETEAIIKHELCHYHLHLQRKGFQHRDADFKELLAKVGATRHCRPLPGAARRQLPVKYWLLCRDCGMSYPRKRRTDPRKYVCGRCKGKLKLLEAAPAPDERRSAD</sequence>
<dbReference type="InterPro" id="IPR023524">
    <property type="entry name" value="Uncharacterised_SprT-like"/>
</dbReference>
<evidence type="ECO:0000313" key="6">
    <source>
        <dbReference type="EMBL" id="MFC4597357.1"/>
    </source>
</evidence>
<name>A0ABV9F6R9_9BACL</name>
<dbReference type="InterPro" id="IPR006640">
    <property type="entry name" value="SprT-like_domain"/>
</dbReference>
<dbReference type="NCBIfam" id="NF003339">
    <property type="entry name" value="PRK04351.1"/>
    <property type="match status" value="1"/>
</dbReference>
<organism evidence="6 7">
    <name type="scientific">Cohnella hongkongensis</name>
    <dbReference type="NCBI Taxonomy" id="178337"/>
    <lineage>
        <taxon>Bacteria</taxon>
        <taxon>Bacillati</taxon>
        <taxon>Bacillota</taxon>
        <taxon>Bacilli</taxon>
        <taxon>Bacillales</taxon>
        <taxon>Paenibacillaceae</taxon>
        <taxon>Cohnella</taxon>
    </lineage>
</organism>
<feature type="domain" description="SprT-like" evidence="5">
    <location>
        <begin position="4"/>
        <end position="150"/>
    </location>
</feature>
<keyword evidence="3 4" id="KW-0862">Zinc</keyword>
<reference evidence="7" key="1">
    <citation type="journal article" date="2019" name="Int. J. Syst. Evol. Microbiol.">
        <title>The Global Catalogue of Microorganisms (GCM) 10K type strain sequencing project: providing services to taxonomists for standard genome sequencing and annotation.</title>
        <authorList>
            <consortium name="The Broad Institute Genomics Platform"/>
            <consortium name="The Broad Institute Genome Sequencing Center for Infectious Disease"/>
            <person name="Wu L."/>
            <person name="Ma J."/>
        </authorList>
    </citation>
    <scope>NUCLEOTIDE SEQUENCE [LARGE SCALE GENOMIC DNA]</scope>
    <source>
        <strain evidence="7">CCUG 49571</strain>
    </source>
</reference>
<evidence type="ECO:0000256" key="4">
    <source>
        <dbReference type="HAMAP-Rule" id="MF_00745"/>
    </source>
</evidence>
<feature type="active site" evidence="4">
    <location>
        <position position="68"/>
    </location>
</feature>
<keyword evidence="2 4" id="KW-0479">Metal-binding</keyword>
<dbReference type="Proteomes" id="UP001596028">
    <property type="component" value="Unassembled WGS sequence"/>
</dbReference>
<feature type="binding site" evidence="4">
    <location>
        <position position="71"/>
    </location>
    <ligand>
        <name>Zn(2+)</name>
        <dbReference type="ChEBI" id="CHEBI:29105"/>
    </ligand>
</feature>
<protein>
    <recommendedName>
        <fullName evidence="4">Protein SprT-like</fullName>
    </recommendedName>
</protein>
<evidence type="ECO:0000313" key="7">
    <source>
        <dbReference type="Proteomes" id="UP001596028"/>
    </source>
</evidence>
<dbReference type="HAMAP" id="MF_00745">
    <property type="entry name" value="SprT_like"/>
    <property type="match status" value="1"/>
</dbReference>
<evidence type="ECO:0000256" key="3">
    <source>
        <dbReference type="ARBA" id="ARBA00022833"/>
    </source>
</evidence>
<comment type="caution">
    <text evidence="6">The sequence shown here is derived from an EMBL/GenBank/DDBJ whole genome shotgun (WGS) entry which is preliminary data.</text>
</comment>
<dbReference type="RefSeq" id="WP_378092453.1">
    <property type="nucleotide sequence ID" value="NZ_JBHSEP010000002.1"/>
</dbReference>